<reference evidence="2" key="1">
    <citation type="submission" date="2020-08" db="EMBL/GenBank/DDBJ databases">
        <title>Multicomponent nature underlies the extraordinary mechanical properties of spider dragline silk.</title>
        <authorList>
            <person name="Kono N."/>
            <person name="Nakamura H."/>
            <person name="Mori M."/>
            <person name="Yoshida Y."/>
            <person name="Ohtoshi R."/>
            <person name="Malay A.D."/>
            <person name="Moran D.A.P."/>
            <person name="Tomita M."/>
            <person name="Numata K."/>
            <person name="Arakawa K."/>
        </authorList>
    </citation>
    <scope>NUCLEOTIDE SEQUENCE</scope>
</reference>
<accession>A0A8X6P330</accession>
<gene>
    <name evidence="2" type="ORF">NPIL_572441</name>
</gene>
<feature type="region of interest" description="Disordered" evidence="1">
    <location>
        <begin position="30"/>
        <end position="59"/>
    </location>
</feature>
<keyword evidence="3" id="KW-1185">Reference proteome</keyword>
<dbReference type="AlphaFoldDB" id="A0A8X6P330"/>
<evidence type="ECO:0000313" key="3">
    <source>
        <dbReference type="Proteomes" id="UP000887013"/>
    </source>
</evidence>
<feature type="compositionally biased region" description="Basic and acidic residues" evidence="1">
    <location>
        <begin position="36"/>
        <end position="49"/>
    </location>
</feature>
<evidence type="ECO:0000256" key="1">
    <source>
        <dbReference type="SAM" id="MobiDB-lite"/>
    </source>
</evidence>
<comment type="caution">
    <text evidence="2">The sequence shown here is derived from an EMBL/GenBank/DDBJ whole genome shotgun (WGS) entry which is preliminary data.</text>
</comment>
<evidence type="ECO:0000313" key="2">
    <source>
        <dbReference type="EMBL" id="GFT48219.1"/>
    </source>
</evidence>
<dbReference type="Proteomes" id="UP000887013">
    <property type="component" value="Unassembled WGS sequence"/>
</dbReference>
<protein>
    <submittedName>
        <fullName evidence="2">Uncharacterized protein</fullName>
    </submittedName>
</protein>
<sequence length="120" mass="13679">MVHGDKEKPFAPLKACVQYLTGLCFCSKSPLSESSDVDHSQVQDSDVKYDPSGTDSPQPFSQVEIIDLTRYLGFRKRQLNSWAPDENKKILTKGTLLISTRFKKRIFEVHKNLVYCSDVH</sequence>
<name>A0A8X6P330_NEPPI</name>
<dbReference type="EMBL" id="BMAW01111474">
    <property type="protein sequence ID" value="GFT48219.1"/>
    <property type="molecule type" value="Genomic_DNA"/>
</dbReference>
<proteinExistence type="predicted"/>
<organism evidence="2 3">
    <name type="scientific">Nephila pilipes</name>
    <name type="common">Giant wood spider</name>
    <name type="synonym">Nephila maculata</name>
    <dbReference type="NCBI Taxonomy" id="299642"/>
    <lineage>
        <taxon>Eukaryota</taxon>
        <taxon>Metazoa</taxon>
        <taxon>Ecdysozoa</taxon>
        <taxon>Arthropoda</taxon>
        <taxon>Chelicerata</taxon>
        <taxon>Arachnida</taxon>
        <taxon>Araneae</taxon>
        <taxon>Araneomorphae</taxon>
        <taxon>Entelegynae</taxon>
        <taxon>Araneoidea</taxon>
        <taxon>Nephilidae</taxon>
        <taxon>Nephila</taxon>
    </lineage>
</organism>